<dbReference type="AlphaFoldDB" id="A0A1S1Z6F1"/>
<comment type="caution">
    <text evidence="2">The sequence shown here is derived from an EMBL/GenBank/DDBJ whole genome shotgun (WGS) entry which is preliminary data.</text>
</comment>
<feature type="domain" description="Glycosyltransferase 2-like" evidence="1">
    <location>
        <begin position="20"/>
        <end position="131"/>
    </location>
</feature>
<dbReference type="EMBL" id="JRYR02000001">
    <property type="protein sequence ID" value="OHX68615.1"/>
    <property type="molecule type" value="Genomic_DNA"/>
</dbReference>
<dbReference type="STRING" id="915059.NH26_17850"/>
<keyword evidence="3" id="KW-1185">Reference proteome</keyword>
<dbReference type="GO" id="GO:0016740">
    <property type="term" value="F:transferase activity"/>
    <property type="evidence" value="ECO:0007669"/>
    <property type="project" value="UniProtKB-KW"/>
</dbReference>
<dbReference type="Proteomes" id="UP000179797">
    <property type="component" value="Unassembled WGS sequence"/>
</dbReference>
<reference evidence="2 3" key="1">
    <citation type="journal article" date="2012" name="Int. J. Syst. Evol. Microbiol.">
        <title>Flammeovirga pacifica sp. nov., isolated from deep-sea sediment.</title>
        <authorList>
            <person name="Xu H."/>
            <person name="Fu Y."/>
            <person name="Yang N."/>
            <person name="Ding Z."/>
            <person name="Lai Q."/>
            <person name="Zeng R."/>
        </authorList>
    </citation>
    <scope>NUCLEOTIDE SEQUENCE [LARGE SCALE GENOMIC DNA]</scope>
    <source>
        <strain evidence="3">DSM 24597 / LMG 26175 / WPAGA1</strain>
    </source>
</reference>
<dbReference type="OrthoDB" id="8936324at2"/>
<dbReference type="PANTHER" id="PTHR43179">
    <property type="entry name" value="RHAMNOSYLTRANSFERASE WBBL"/>
    <property type="match status" value="1"/>
</dbReference>
<dbReference type="PANTHER" id="PTHR43179:SF7">
    <property type="entry name" value="RHAMNOSYLTRANSFERASE WBBL"/>
    <property type="match status" value="1"/>
</dbReference>
<organism evidence="2 3">
    <name type="scientific">Flammeovirga pacifica</name>
    <dbReference type="NCBI Taxonomy" id="915059"/>
    <lineage>
        <taxon>Bacteria</taxon>
        <taxon>Pseudomonadati</taxon>
        <taxon>Bacteroidota</taxon>
        <taxon>Cytophagia</taxon>
        <taxon>Cytophagales</taxon>
        <taxon>Flammeovirgaceae</taxon>
        <taxon>Flammeovirga</taxon>
    </lineage>
</organism>
<sequence length="296" mass="34185">MINSIDKVLKSSTEKQYNFSVLIPTWNNINYLKLCIEGLKKNSTTNLQLIIIINEGEDGTLKWVMEQEELNYVYSPKNIGICYALNACRSLILSDYVVYMNDDMYPLHNWDGKLNDEIIKYGKKDFMFSSTMIEPFNTGNPCVLVKDYGRDIETFKKEEIEKDSSTFSRSDWWGSTWPPNVMHIDVWDLAGGMSIEYTPGFSSDPDLSMKFYQMGVREFKGLGNSFVYHFGCKSTGRVKSNKGTDTFLMKWGISSRIFTNEVIKRGKEYQEDLPSKEISLSNKIRNKIKKLRVALK</sequence>
<dbReference type="Gene3D" id="3.90.550.10">
    <property type="entry name" value="Spore Coat Polysaccharide Biosynthesis Protein SpsA, Chain A"/>
    <property type="match status" value="1"/>
</dbReference>
<gene>
    <name evidence="2" type="ORF">NH26_17850</name>
</gene>
<dbReference type="InterPro" id="IPR029044">
    <property type="entry name" value="Nucleotide-diphossugar_trans"/>
</dbReference>
<keyword evidence="2" id="KW-0808">Transferase</keyword>
<dbReference type="CDD" id="cd00761">
    <property type="entry name" value="Glyco_tranf_GTA_type"/>
    <property type="match status" value="1"/>
</dbReference>
<dbReference type="SUPFAM" id="SSF53448">
    <property type="entry name" value="Nucleotide-diphospho-sugar transferases"/>
    <property type="match status" value="1"/>
</dbReference>
<dbReference type="Pfam" id="PF00535">
    <property type="entry name" value="Glycos_transf_2"/>
    <property type="match status" value="1"/>
</dbReference>
<proteinExistence type="predicted"/>
<evidence type="ECO:0000313" key="2">
    <source>
        <dbReference type="EMBL" id="OHX68615.1"/>
    </source>
</evidence>
<evidence type="ECO:0000313" key="3">
    <source>
        <dbReference type="Proteomes" id="UP000179797"/>
    </source>
</evidence>
<dbReference type="InterPro" id="IPR001173">
    <property type="entry name" value="Glyco_trans_2-like"/>
</dbReference>
<protein>
    <submittedName>
        <fullName evidence="2">Family 2 glycosyl transferase</fullName>
    </submittedName>
</protein>
<name>A0A1S1Z6F1_FLAPC</name>
<accession>A0A1S1Z6F1</accession>
<evidence type="ECO:0000259" key="1">
    <source>
        <dbReference type="Pfam" id="PF00535"/>
    </source>
</evidence>